<keyword evidence="1 2" id="KW-0728">SH3 domain</keyword>
<feature type="transmembrane region" description="Helical" evidence="4">
    <location>
        <begin position="52"/>
        <end position="73"/>
    </location>
</feature>
<keyword evidence="8" id="KW-1185">Reference proteome</keyword>
<keyword evidence="4" id="KW-1133">Transmembrane helix</keyword>
<feature type="region of interest" description="Disordered" evidence="3">
    <location>
        <begin position="98"/>
        <end position="123"/>
    </location>
</feature>
<dbReference type="CDD" id="cd00174">
    <property type="entry name" value="SH3"/>
    <property type="match status" value="1"/>
</dbReference>
<name>A0A1Y2ELE1_9FUNG</name>
<dbReference type="Pfam" id="PF00018">
    <property type="entry name" value="SH3_1"/>
    <property type="match status" value="1"/>
</dbReference>
<gene>
    <name evidence="7" type="ORF">LY90DRAFT_667236</name>
</gene>
<dbReference type="Gene3D" id="2.30.30.40">
    <property type="entry name" value="SH3 Domains"/>
    <property type="match status" value="1"/>
</dbReference>
<keyword evidence="4" id="KW-0472">Membrane</keyword>
<evidence type="ECO:0000313" key="7">
    <source>
        <dbReference type="EMBL" id="ORY72363.1"/>
    </source>
</evidence>
<comment type="caution">
    <text evidence="7">The sequence shown here is derived from an EMBL/GenBank/DDBJ whole genome shotgun (WGS) entry which is preliminary data.</text>
</comment>
<evidence type="ECO:0000313" key="8">
    <source>
        <dbReference type="Proteomes" id="UP000193920"/>
    </source>
</evidence>
<dbReference type="EMBL" id="MCOG01000040">
    <property type="protein sequence ID" value="ORY72363.1"/>
    <property type="molecule type" value="Genomic_DNA"/>
</dbReference>
<dbReference type="InterPro" id="IPR001452">
    <property type="entry name" value="SH3_domain"/>
</dbReference>
<evidence type="ECO:0000259" key="6">
    <source>
        <dbReference type="PROSITE" id="PS50002"/>
    </source>
</evidence>
<organism evidence="7 8">
    <name type="scientific">Neocallimastix californiae</name>
    <dbReference type="NCBI Taxonomy" id="1754190"/>
    <lineage>
        <taxon>Eukaryota</taxon>
        <taxon>Fungi</taxon>
        <taxon>Fungi incertae sedis</taxon>
        <taxon>Chytridiomycota</taxon>
        <taxon>Chytridiomycota incertae sedis</taxon>
        <taxon>Neocallimastigomycetes</taxon>
        <taxon>Neocallimastigales</taxon>
        <taxon>Neocallimastigaceae</taxon>
        <taxon>Neocallimastix</taxon>
    </lineage>
</organism>
<sequence length="252" mass="28183">MVNTTKPFSKFIFALFAALSTLKNYVDAKAIPENDNNIIEENNISGNLNIITFPIFTVIAVSLCVSFGSIICLKKNKKKAKNDDVDESKVTTVDLSLPYPSTIPQKRETATTSSEEESQSQVDANQSMIRLKPIINERSVSVRRSIIIDKDYSSYCGFSPFPAPGFQFIAIYDYEAQNEDEISLTKNDPLLISTTFEDGWTIGKNIKNDQIGFFPITCLGIGPVEDESNEPTDLELNLFNQMIVPNGRRKEE</sequence>
<dbReference type="PROSITE" id="PS50002">
    <property type="entry name" value="SH3"/>
    <property type="match status" value="1"/>
</dbReference>
<dbReference type="AlphaFoldDB" id="A0A1Y2ELE1"/>
<keyword evidence="4" id="KW-0812">Transmembrane</keyword>
<evidence type="ECO:0000256" key="2">
    <source>
        <dbReference type="PROSITE-ProRule" id="PRU00192"/>
    </source>
</evidence>
<reference evidence="7 8" key="1">
    <citation type="submission" date="2016-08" db="EMBL/GenBank/DDBJ databases">
        <title>A Parts List for Fungal Cellulosomes Revealed by Comparative Genomics.</title>
        <authorList>
            <consortium name="DOE Joint Genome Institute"/>
            <person name="Haitjema C.H."/>
            <person name="Gilmore S.P."/>
            <person name="Henske J.K."/>
            <person name="Solomon K.V."/>
            <person name="De Groot R."/>
            <person name="Kuo A."/>
            <person name="Mondo S.J."/>
            <person name="Salamov A.A."/>
            <person name="Labutti K."/>
            <person name="Zhao Z."/>
            <person name="Chiniquy J."/>
            <person name="Barry K."/>
            <person name="Brewer H.M."/>
            <person name="Purvine S.O."/>
            <person name="Wright A.T."/>
            <person name="Boxma B."/>
            <person name="Van Alen T."/>
            <person name="Hackstein J.H."/>
            <person name="Baker S.E."/>
            <person name="Grigoriev I.V."/>
            <person name="O'Malley M.A."/>
        </authorList>
    </citation>
    <scope>NUCLEOTIDE SEQUENCE [LARGE SCALE GENOMIC DNA]</scope>
    <source>
        <strain evidence="7 8">G1</strain>
    </source>
</reference>
<dbReference type="InterPro" id="IPR036028">
    <property type="entry name" value="SH3-like_dom_sf"/>
</dbReference>
<dbReference type="Proteomes" id="UP000193920">
    <property type="component" value="Unassembled WGS sequence"/>
</dbReference>
<evidence type="ECO:0000256" key="3">
    <source>
        <dbReference type="SAM" id="MobiDB-lite"/>
    </source>
</evidence>
<feature type="domain" description="SH3" evidence="6">
    <location>
        <begin position="163"/>
        <end position="224"/>
    </location>
</feature>
<dbReference type="SMART" id="SM00326">
    <property type="entry name" value="SH3"/>
    <property type="match status" value="1"/>
</dbReference>
<keyword evidence="5" id="KW-0732">Signal</keyword>
<feature type="signal peptide" evidence="5">
    <location>
        <begin position="1"/>
        <end position="28"/>
    </location>
</feature>
<dbReference type="STRING" id="1754190.A0A1Y2ELE1"/>
<dbReference type="SUPFAM" id="SSF50044">
    <property type="entry name" value="SH3-domain"/>
    <property type="match status" value="1"/>
</dbReference>
<evidence type="ECO:0000256" key="5">
    <source>
        <dbReference type="SAM" id="SignalP"/>
    </source>
</evidence>
<accession>A0A1Y2ELE1</accession>
<evidence type="ECO:0000256" key="1">
    <source>
        <dbReference type="ARBA" id="ARBA00022443"/>
    </source>
</evidence>
<dbReference type="OrthoDB" id="5595608at2759"/>
<evidence type="ECO:0000256" key="4">
    <source>
        <dbReference type="SAM" id="Phobius"/>
    </source>
</evidence>
<feature type="chain" id="PRO_5012260111" description="SH3 domain-containing protein" evidence="5">
    <location>
        <begin position="29"/>
        <end position="252"/>
    </location>
</feature>
<protein>
    <recommendedName>
        <fullName evidence="6">SH3 domain-containing protein</fullName>
    </recommendedName>
</protein>
<proteinExistence type="predicted"/>